<dbReference type="Proteomes" id="UP001165063">
    <property type="component" value="Unassembled WGS sequence"/>
</dbReference>
<feature type="region of interest" description="Disordered" evidence="4">
    <location>
        <begin position="16"/>
        <end position="45"/>
    </location>
</feature>
<keyword evidence="2" id="KW-0539">Nucleus</keyword>
<feature type="compositionally biased region" description="Basic and acidic residues" evidence="4">
    <location>
        <begin position="165"/>
        <end position="185"/>
    </location>
</feature>
<evidence type="ECO:0000313" key="7">
    <source>
        <dbReference type="Proteomes" id="UP001165063"/>
    </source>
</evidence>
<dbReference type="InterPro" id="IPR019331">
    <property type="entry name" value="FAM192A/Fyv6_N"/>
</dbReference>
<evidence type="ECO:0000256" key="3">
    <source>
        <dbReference type="SAM" id="Coils"/>
    </source>
</evidence>
<accession>A0A9W7DEZ5</accession>
<organism evidence="6 7">
    <name type="scientific">Ambrosiozyma monospora</name>
    <name type="common">Yeast</name>
    <name type="synonym">Endomycopsis monosporus</name>
    <dbReference type="NCBI Taxonomy" id="43982"/>
    <lineage>
        <taxon>Eukaryota</taxon>
        <taxon>Fungi</taxon>
        <taxon>Dikarya</taxon>
        <taxon>Ascomycota</taxon>
        <taxon>Saccharomycotina</taxon>
        <taxon>Pichiomycetes</taxon>
        <taxon>Pichiales</taxon>
        <taxon>Pichiaceae</taxon>
        <taxon>Ambrosiozyma</taxon>
    </lineage>
</organism>
<name>A0A9W7DEZ5_AMBMO</name>
<proteinExistence type="predicted"/>
<feature type="compositionally biased region" description="Basic and acidic residues" evidence="4">
    <location>
        <begin position="21"/>
        <end position="41"/>
    </location>
</feature>
<feature type="coiled-coil region" evidence="3">
    <location>
        <begin position="79"/>
        <end position="106"/>
    </location>
</feature>
<comment type="subcellular location">
    <subcellularLocation>
        <location evidence="1">Nucleus</location>
    </subcellularLocation>
</comment>
<dbReference type="GO" id="GO:0005634">
    <property type="term" value="C:nucleus"/>
    <property type="evidence" value="ECO:0007669"/>
    <property type="project" value="UniProtKB-SubCell"/>
</dbReference>
<dbReference type="Pfam" id="PF10187">
    <property type="entry name" value="FAM192A_Fyv6_N"/>
    <property type="match status" value="1"/>
</dbReference>
<comment type="caution">
    <text evidence="6">The sequence shown here is derived from an EMBL/GenBank/DDBJ whole genome shotgun (WGS) entry which is preliminary data.</text>
</comment>
<evidence type="ECO:0000256" key="2">
    <source>
        <dbReference type="ARBA" id="ARBA00023242"/>
    </source>
</evidence>
<feature type="compositionally biased region" description="Low complexity" evidence="4">
    <location>
        <begin position="241"/>
        <end position="252"/>
    </location>
</feature>
<feature type="region of interest" description="Disordered" evidence="4">
    <location>
        <begin position="154"/>
        <end position="197"/>
    </location>
</feature>
<gene>
    <name evidence="6" type="ORF">Amon01_000197300</name>
</gene>
<evidence type="ECO:0000313" key="6">
    <source>
        <dbReference type="EMBL" id="GMG21411.1"/>
    </source>
</evidence>
<evidence type="ECO:0000256" key="1">
    <source>
        <dbReference type="ARBA" id="ARBA00004123"/>
    </source>
</evidence>
<dbReference type="AlphaFoldDB" id="A0A9W7DEZ5"/>
<evidence type="ECO:0000256" key="4">
    <source>
        <dbReference type="SAM" id="MobiDB-lite"/>
    </source>
</evidence>
<feature type="domain" description="FAM192A/Fyv6 N-terminal" evidence="5">
    <location>
        <begin position="5"/>
        <end position="103"/>
    </location>
</feature>
<keyword evidence="7" id="KW-1185">Reference proteome</keyword>
<dbReference type="OrthoDB" id="4026176at2759"/>
<feature type="compositionally biased region" description="Low complexity" evidence="4">
    <location>
        <begin position="261"/>
        <end position="270"/>
    </location>
</feature>
<keyword evidence="3" id="KW-0175">Coiled coil</keyword>
<dbReference type="EMBL" id="BSXU01000656">
    <property type="protein sequence ID" value="GMG21411.1"/>
    <property type="molecule type" value="Genomic_DNA"/>
</dbReference>
<evidence type="ECO:0000259" key="5">
    <source>
        <dbReference type="Pfam" id="PF10187"/>
    </source>
</evidence>
<protein>
    <submittedName>
        <fullName evidence="6">Unnamed protein product</fullName>
    </submittedName>
</protein>
<feature type="region of interest" description="Disordered" evidence="4">
    <location>
        <begin position="221"/>
        <end position="270"/>
    </location>
</feature>
<reference evidence="6" key="1">
    <citation type="submission" date="2023-04" db="EMBL/GenBank/DDBJ databases">
        <title>Ambrosiozyma monospora NBRC 1965.</title>
        <authorList>
            <person name="Ichikawa N."/>
            <person name="Sato H."/>
            <person name="Tonouchi N."/>
        </authorList>
    </citation>
    <scope>NUCLEOTIDE SEQUENCE</scope>
    <source>
        <strain evidence="6">NBRC 1965</strain>
    </source>
</reference>
<sequence length="270" mass="31029">MTSKFVFSEEINLEDLTEQQETEKQAKQDISKNEAQRDRKSLQQQLYSNRIRKYKEFKQKMEKQNSSYKMKSDVSRYYNELQRREMEKLSNEKQAEKDALLEFEKLKYQMNVENGKPNNNDMVVDSINDDLGDDDTIKITKISTAPAGIKGIKKRKINSPQSTGQKDKFNKPSEVETIQVKKEELLPQNGDIESMEVKEEPLLPKCDIVNIEIKNERLLLPKGNNDDVNMKCVSRHHQGPTSASQKQSTSSSRMGMDLGYSSSSDSESEG</sequence>